<dbReference type="InterPro" id="IPR036259">
    <property type="entry name" value="MFS_trans_sf"/>
</dbReference>
<feature type="transmembrane region" description="Helical" evidence="2">
    <location>
        <begin position="153"/>
        <end position="177"/>
    </location>
</feature>
<evidence type="ECO:0000313" key="3">
    <source>
        <dbReference type="EMBL" id="OMD42724.1"/>
    </source>
</evidence>
<feature type="transmembrane region" description="Helical" evidence="2">
    <location>
        <begin position="119"/>
        <end position="146"/>
    </location>
</feature>
<accession>A0ABX3H1Q6</accession>
<feature type="transmembrane region" description="Helical" evidence="2">
    <location>
        <begin position="77"/>
        <end position="99"/>
    </location>
</feature>
<sequence length="182" mass="20195">MWDLHLKRSYEKVDSINNPFFYKELTFIMDYNPPPKSDSQETRQDSLFPGQNDLSKPEVPYTYQENKRDFKHSGPGIASFVIAMVTFIGYAITFVMVGMQASSILSESNSIINESAGTFMFLGLTVLILAAVNVIGAVVGIIGLTLRNRRKVFAVIGTIINAIILLLFMLLISTVLVNAGSY</sequence>
<evidence type="ECO:0000256" key="1">
    <source>
        <dbReference type="SAM" id="MobiDB-lite"/>
    </source>
</evidence>
<keyword evidence="2" id="KW-0812">Transmembrane</keyword>
<organism evidence="3 4">
    <name type="scientific">Paenibacillus borealis</name>
    <dbReference type="NCBI Taxonomy" id="160799"/>
    <lineage>
        <taxon>Bacteria</taxon>
        <taxon>Bacillati</taxon>
        <taxon>Bacillota</taxon>
        <taxon>Bacilli</taxon>
        <taxon>Bacillales</taxon>
        <taxon>Paenibacillaceae</taxon>
        <taxon>Paenibacillus</taxon>
    </lineage>
</organism>
<gene>
    <name evidence="3" type="ORF">BSK56_25220</name>
</gene>
<name>A0ABX3H1Q6_PAEBO</name>
<keyword evidence="4" id="KW-1185">Reference proteome</keyword>
<reference evidence="3 4" key="1">
    <citation type="submission" date="2016-10" db="EMBL/GenBank/DDBJ databases">
        <title>Paenibacillus species isolates.</title>
        <authorList>
            <person name="Beno S.M."/>
        </authorList>
    </citation>
    <scope>NUCLEOTIDE SEQUENCE [LARGE SCALE GENOMIC DNA]</scope>
    <source>
        <strain evidence="3 4">FSL H7-0744</strain>
    </source>
</reference>
<proteinExistence type="predicted"/>
<protein>
    <recommendedName>
        <fullName evidence="5">DUF4064 domain-containing protein</fullName>
    </recommendedName>
</protein>
<dbReference type="Proteomes" id="UP000187412">
    <property type="component" value="Unassembled WGS sequence"/>
</dbReference>
<evidence type="ECO:0008006" key="5">
    <source>
        <dbReference type="Google" id="ProtNLM"/>
    </source>
</evidence>
<dbReference type="SUPFAM" id="SSF103473">
    <property type="entry name" value="MFS general substrate transporter"/>
    <property type="match status" value="1"/>
</dbReference>
<evidence type="ECO:0000256" key="2">
    <source>
        <dbReference type="SAM" id="Phobius"/>
    </source>
</evidence>
<evidence type="ECO:0000313" key="4">
    <source>
        <dbReference type="Proteomes" id="UP000187412"/>
    </source>
</evidence>
<dbReference type="EMBL" id="MPTB01000039">
    <property type="protein sequence ID" value="OMD42724.1"/>
    <property type="molecule type" value="Genomic_DNA"/>
</dbReference>
<keyword evidence="2" id="KW-0472">Membrane</keyword>
<comment type="caution">
    <text evidence="3">The sequence shown here is derived from an EMBL/GenBank/DDBJ whole genome shotgun (WGS) entry which is preliminary data.</text>
</comment>
<keyword evidence="2" id="KW-1133">Transmembrane helix</keyword>
<feature type="region of interest" description="Disordered" evidence="1">
    <location>
        <begin position="33"/>
        <end position="57"/>
    </location>
</feature>